<evidence type="ECO:0000256" key="4">
    <source>
        <dbReference type="SAM" id="MobiDB-lite"/>
    </source>
</evidence>
<gene>
    <name evidence="6" type="ORF">GPA10_30365</name>
</gene>
<dbReference type="InterPro" id="IPR000873">
    <property type="entry name" value="AMP-dep_synth/lig_dom"/>
</dbReference>
<evidence type="ECO:0000256" key="3">
    <source>
        <dbReference type="ARBA" id="ARBA00022553"/>
    </source>
</evidence>
<dbReference type="GO" id="GO:0017000">
    <property type="term" value="P:antibiotic biosynthetic process"/>
    <property type="evidence" value="ECO:0007669"/>
    <property type="project" value="UniProtKB-ARBA"/>
</dbReference>
<dbReference type="PROSITE" id="PS00455">
    <property type="entry name" value="AMP_BINDING"/>
    <property type="match status" value="1"/>
</dbReference>
<dbReference type="GO" id="GO:0006508">
    <property type="term" value="P:proteolysis"/>
    <property type="evidence" value="ECO:0007669"/>
    <property type="project" value="InterPro"/>
</dbReference>
<feature type="region of interest" description="Disordered" evidence="4">
    <location>
        <begin position="682"/>
        <end position="701"/>
    </location>
</feature>
<dbReference type="Pfam" id="PF00501">
    <property type="entry name" value="AMP-binding"/>
    <property type="match status" value="1"/>
</dbReference>
<comment type="cofactor">
    <cofactor evidence="1">
        <name>pantetheine 4'-phosphate</name>
        <dbReference type="ChEBI" id="CHEBI:47942"/>
    </cofactor>
</comment>
<dbReference type="SUPFAM" id="SSF82171">
    <property type="entry name" value="DPP6 N-terminal domain-like"/>
    <property type="match status" value="1"/>
</dbReference>
<dbReference type="Proteomes" id="UP000483802">
    <property type="component" value="Unassembled WGS sequence"/>
</dbReference>
<accession>A0A6L6X5A5</accession>
<dbReference type="Gene3D" id="3.30.300.30">
    <property type="match status" value="1"/>
</dbReference>
<feature type="compositionally biased region" description="Acidic residues" evidence="4">
    <location>
        <begin position="1650"/>
        <end position="1664"/>
    </location>
</feature>
<dbReference type="GO" id="GO:0043041">
    <property type="term" value="P:amino acid activation for nonribosomal peptide biosynthetic process"/>
    <property type="evidence" value="ECO:0007669"/>
    <property type="project" value="TreeGrafter"/>
</dbReference>
<dbReference type="GO" id="GO:0005737">
    <property type="term" value="C:cytoplasm"/>
    <property type="evidence" value="ECO:0007669"/>
    <property type="project" value="TreeGrafter"/>
</dbReference>
<comment type="caution">
    <text evidence="6">The sequence shown here is derived from an EMBL/GenBank/DDBJ whole genome shotgun (WGS) entry which is preliminary data.</text>
</comment>
<dbReference type="InterPro" id="IPR020845">
    <property type="entry name" value="AMP-binding_CS"/>
</dbReference>
<dbReference type="SUPFAM" id="SSF56801">
    <property type="entry name" value="Acetyl-CoA synthetase-like"/>
    <property type="match status" value="1"/>
</dbReference>
<dbReference type="InterPro" id="IPR042099">
    <property type="entry name" value="ANL_N_sf"/>
</dbReference>
<dbReference type="Pfam" id="PF00550">
    <property type="entry name" value="PP-binding"/>
    <property type="match status" value="1"/>
</dbReference>
<dbReference type="InterPro" id="IPR001375">
    <property type="entry name" value="Peptidase_S9_cat"/>
</dbReference>
<dbReference type="CDD" id="cd05930">
    <property type="entry name" value="A_NRPS"/>
    <property type="match status" value="1"/>
</dbReference>
<protein>
    <submittedName>
        <fullName evidence="6">Amino acid adenylation domain-containing protein</fullName>
    </submittedName>
</protein>
<dbReference type="InterPro" id="IPR001242">
    <property type="entry name" value="Condensation_dom"/>
</dbReference>
<dbReference type="Gene3D" id="3.30.559.30">
    <property type="entry name" value="Nonribosomal peptide synthetase, condensation domain"/>
    <property type="match status" value="1"/>
</dbReference>
<dbReference type="InterPro" id="IPR023213">
    <property type="entry name" value="CAT-like_dom_sf"/>
</dbReference>
<dbReference type="GO" id="GO:0008236">
    <property type="term" value="F:serine-type peptidase activity"/>
    <property type="evidence" value="ECO:0007669"/>
    <property type="project" value="InterPro"/>
</dbReference>
<dbReference type="Gene3D" id="3.40.50.1820">
    <property type="entry name" value="alpha/beta hydrolase"/>
    <property type="match status" value="1"/>
</dbReference>
<dbReference type="SUPFAM" id="SSF52777">
    <property type="entry name" value="CoA-dependent acyltransferases"/>
    <property type="match status" value="2"/>
</dbReference>
<dbReference type="InterPro" id="IPR045851">
    <property type="entry name" value="AMP-bd_C_sf"/>
</dbReference>
<reference evidence="6 7" key="1">
    <citation type="submission" date="2019-11" db="EMBL/GenBank/DDBJ databases">
        <title>Streptomyces typhae sp. nov., a novel endophytic actinomycete isolated from the root of cattail pollen (Typha angustifolia L.).</title>
        <authorList>
            <person name="Peng C."/>
        </authorList>
    </citation>
    <scope>NUCLEOTIDE SEQUENCE [LARGE SCALE GENOMIC DNA]</scope>
    <source>
        <strain evidence="7">p1417</strain>
    </source>
</reference>
<dbReference type="InterPro" id="IPR010071">
    <property type="entry name" value="AA_adenyl_dom"/>
</dbReference>
<evidence type="ECO:0000256" key="2">
    <source>
        <dbReference type="ARBA" id="ARBA00022450"/>
    </source>
</evidence>
<dbReference type="Gene3D" id="3.40.50.12780">
    <property type="entry name" value="N-terminal domain of ligase-like"/>
    <property type="match status" value="1"/>
</dbReference>
<dbReference type="EMBL" id="WPNZ01000020">
    <property type="protein sequence ID" value="MVO88946.1"/>
    <property type="molecule type" value="Genomic_DNA"/>
</dbReference>
<evidence type="ECO:0000259" key="5">
    <source>
        <dbReference type="PROSITE" id="PS50075"/>
    </source>
</evidence>
<dbReference type="RefSeq" id="WP_157168271.1">
    <property type="nucleotide sequence ID" value="NZ_WPNZ01000020.1"/>
</dbReference>
<keyword evidence="2" id="KW-0596">Phosphopantetheine</keyword>
<feature type="region of interest" description="Disordered" evidence="4">
    <location>
        <begin position="1645"/>
        <end position="1700"/>
    </location>
</feature>
<name>A0A6L6X5A5_9ACTN</name>
<dbReference type="Pfam" id="PF00668">
    <property type="entry name" value="Condensation"/>
    <property type="match status" value="1"/>
</dbReference>
<dbReference type="GO" id="GO:0031177">
    <property type="term" value="F:phosphopantetheine binding"/>
    <property type="evidence" value="ECO:0007669"/>
    <property type="project" value="InterPro"/>
</dbReference>
<dbReference type="PANTHER" id="PTHR45527">
    <property type="entry name" value="NONRIBOSOMAL PEPTIDE SYNTHETASE"/>
    <property type="match status" value="1"/>
</dbReference>
<dbReference type="PANTHER" id="PTHR45527:SF1">
    <property type="entry name" value="FATTY ACID SYNTHASE"/>
    <property type="match status" value="1"/>
</dbReference>
<proteinExistence type="predicted"/>
<keyword evidence="3" id="KW-0597">Phosphoprotein</keyword>
<organism evidence="6 7">
    <name type="scientific">Streptomyces typhae</name>
    <dbReference type="NCBI Taxonomy" id="2681492"/>
    <lineage>
        <taxon>Bacteria</taxon>
        <taxon>Bacillati</taxon>
        <taxon>Actinomycetota</taxon>
        <taxon>Actinomycetes</taxon>
        <taxon>Kitasatosporales</taxon>
        <taxon>Streptomycetaceae</taxon>
        <taxon>Streptomyces</taxon>
    </lineage>
</organism>
<dbReference type="InterPro" id="IPR029058">
    <property type="entry name" value="AB_hydrolase_fold"/>
</dbReference>
<dbReference type="InterPro" id="IPR009081">
    <property type="entry name" value="PP-bd_ACP"/>
</dbReference>
<dbReference type="SUPFAM" id="SSF53474">
    <property type="entry name" value="alpha/beta-Hydrolases"/>
    <property type="match status" value="1"/>
</dbReference>
<keyword evidence="7" id="KW-1185">Reference proteome</keyword>
<dbReference type="SUPFAM" id="SSF47336">
    <property type="entry name" value="ACP-like"/>
    <property type="match status" value="1"/>
</dbReference>
<evidence type="ECO:0000256" key="1">
    <source>
        <dbReference type="ARBA" id="ARBA00001957"/>
    </source>
</evidence>
<sequence length="1834" mass="193151">MRQAAPYGAWSSPVSAADVAATDSHPNWPGFVGDEIWWSERLPQEGGRTTLMRAEPGGGARGVLPAPWNVRSRVMEYGGRAWAGAATADGPLIVFVHADDQRLYRHDPAAPDAAPRPLTPPAAPGAAAAFVDPVLPAAAGQALTEVWCVRERTAPGGVPVRELVAVPLDGSAAGDGGPLRTLAAGHDFLTGPRIAPDGRHVAWIGWDHPRMPWDASEACVAEIRADGTLAAARVVAGGSGESVAQVEWTDDGSLYVITDRSGWWNVHRADLDGGSASVTAVCPREEEFAGALTKIGLSWCAPLPGGRLAVLHGTHSTALSVLDPATGELTALPCPFTEWEPLLVSDGHRLIAIGARADRDFTAVCVDTSAAASASAASAASVASAASAASVASVASVVSDGAYTILSEPRATVHPDLLPVPEARTFHGPDGRPVHAVVFPPRNPRFTGAPGELPPYVVFAHSGPTSRFPMAYDLRIAFLTSRGIGVVGVNYGGSTGFGRQYRERLRHAWGIADVADCALVAEALAAEGAADRERLAIRGASAGGWTAAVSLTTLDTYRCAALHYPVLDPVTWRNTQNHGFEAFYLDTLVGPWPEAEDDYLTRSPAHAADRVDVPFLLLQGSADPICPPAQAERFLAGVRAEAAPYRHLVFEGERHGFKRAGSIVAGVEAELALFREAFGVPETGPETVPETVPETGPETVPGAAEETVHGLVAAQAAGAPERVAVRDAAGSWTYAELLARADDLGVLLRRAGVRPGDRVGIHLDRTRDLVAGLLAALRAGCAYLPLDPEYPADRLRFMIEDAGPTAVLTRRGLPEPAHGDGTRLVHVDDAPGTPSGADTGPAPVGRAPDRPAFVIYTSGSTGTPKGAVLAHRGIVNILRHSRDAFGFTADDSVLAMAAFSFDFAQLELLLPLISGGTVHLVDRAVARDPELLEAALDARRASFVMGTPSMFAALTAYGWRPPRGISIVSGGESLPPALAEALAPAGALWNIYGPTETSVFSLYERVPTSGGPGTAPSGSDVTTIGAPSGSDSTIGAPSGSDITIGRPVPHTVVEILRHGERCADGETGEIHLGGPGLALGYLDRPELTAERFPADPFRPGERLYRTGDLGRRLPDGRIAYEGRADDQVKIRGHRVEPAEVEGWLLRHPSVRAAAVVAERGHHALRLVAYVVSAEGAGLDVGVLGVDLGTHAVDPDAHAVDPDAHGVDPGARGVDGVGDGVGAGLRAHLARHLPAHALPHRIVAVPEIPLSPNGKTDRRALREAARPRSTGADGLAGVWRDVLGVADVTAEDNFFALGGDSLSAMEMTIRARDLGIVLRVADLYGARTFGELADTVEARGPAASASATPAVAAELPTALSPAQLRFLEWDYRDADHYNVSLLLDVADTVDRDALREALDALAERHPALRLRLTGPADAPVPVTDRTARAPLTWHELPGTGDGEGAVERAFLKEADRLQQSLSLREGPVWRAAFFAGHESHRLLLVLHHFIADGMSLKILARDLGVLYAAAVGAEQGAVSPAPASSWAAHAGTLRRFANGPLDAFFVRRWEALPWSRCAPLPADRPGGSMHLSHIRAFDTEVPLPAGSSAAQQEELLISALAAALAEESGTRGGAVEVCRHGRNDLTGGPGHFDAVGWLNSITPYVLALPDDPGDPDDPDDPDGPDDPVGPGDPGDPDGPGGDPDDPVRPGGDPDDPGDRDARTAAALRAQITEIRAMEQTWGALRHLHDDAAVRDRLAALPAPDVYLNFLGSHMHELETAGPFRPRHGDVGTEMTLDRTQPYRIKVYAETAADTVRLKWQYSADVDDESRIRRVATSCGRLFQRLARPTAAPYRH</sequence>
<dbReference type="Gene3D" id="3.30.559.10">
    <property type="entry name" value="Chloramphenicol acetyltransferase-like domain"/>
    <property type="match status" value="1"/>
</dbReference>
<dbReference type="GO" id="GO:0008610">
    <property type="term" value="P:lipid biosynthetic process"/>
    <property type="evidence" value="ECO:0007669"/>
    <property type="project" value="UniProtKB-ARBA"/>
</dbReference>
<dbReference type="SMART" id="SM00823">
    <property type="entry name" value="PKS_PP"/>
    <property type="match status" value="1"/>
</dbReference>
<dbReference type="InterPro" id="IPR036736">
    <property type="entry name" value="ACP-like_sf"/>
</dbReference>
<evidence type="ECO:0000313" key="6">
    <source>
        <dbReference type="EMBL" id="MVO88946.1"/>
    </source>
</evidence>
<evidence type="ECO:0000313" key="7">
    <source>
        <dbReference type="Proteomes" id="UP000483802"/>
    </source>
</evidence>
<dbReference type="InterPro" id="IPR020806">
    <property type="entry name" value="PKS_PP-bd"/>
</dbReference>
<dbReference type="Pfam" id="PF00326">
    <property type="entry name" value="Peptidase_S9"/>
    <property type="match status" value="1"/>
</dbReference>
<dbReference type="InterPro" id="IPR011042">
    <property type="entry name" value="6-blade_b-propeller_TolB-like"/>
</dbReference>
<dbReference type="NCBIfam" id="TIGR01733">
    <property type="entry name" value="AA-adenyl-dom"/>
    <property type="match status" value="1"/>
</dbReference>
<dbReference type="PROSITE" id="PS50075">
    <property type="entry name" value="CARRIER"/>
    <property type="match status" value="1"/>
</dbReference>
<dbReference type="GO" id="GO:0044550">
    <property type="term" value="P:secondary metabolite biosynthetic process"/>
    <property type="evidence" value="ECO:0007669"/>
    <property type="project" value="TreeGrafter"/>
</dbReference>
<dbReference type="Gene3D" id="2.120.10.30">
    <property type="entry name" value="TolB, C-terminal domain"/>
    <property type="match status" value="1"/>
</dbReference>
<feature type="domain" description="Carrier" evidence="5">
    <location>
        <begin position="1265"/>
        <end position="1339"/>
    </location>
</feature>
<dbReference type="Gene3D" id="1.10.1200.10">
    <property type="entry name" value="ACP-like"/>
    <property type="match status" value="1"/>
</dbReference>